<reference evidence="1 2" key="1">
    <citation type="submission" date="2020-08" db="EMBL/GenBank/DDBJ databases">
        <title>Genome public.</title>
        <authorList>
            <person name="Liu C."/>
            <person name="Sun Q."/>
        </authorList>
    </citation>
    <scope>NUCLEOTIDE SEQUENCE [LARGE SCALE GENOMIC DNA]</scope>
    <source>
        <strain evidence="1 2">NSJ-27</strain>
    </source>
</reference>
<dbReference type="PANTHER" id="PTHR21485:SF3">
    <property type="entry name" value="N-ACYLNEURAMINATE CYTIDYLYLTRANSFERASE"/>
    <property type="match status" value="1"/>
</dbReference>
<name>A0ABR7INI0_9CLOT</name>
<dbReference type="InterPro" id="IPR029044">
    <property type="entry name" value="Nucleotide-diphossugar_trans"/>
</dbReference>
<dbReference type="Pfam" id="PF02348">
    <property type="entry name" value="CTP_transf_3"/>
    <property type="match status" value="1"/>
</dbReference>
<dbReference type="InterPro" id="IPR003329">
    <property type="entry name" value="Cytidylyl_trans"/>
</dbReference>
<dbReference type="PANTHER" id="PTHR21485">
    <property type="entry name" value="HAD SUPERFAMILY MEMBERS CMAS AND KDSC"/>
    <property type="match status" value="1"/>
</dbReference>
<gene>
    <name evidence="1" type="ORF">H8Z77_01435</name>
</gene>
<evidence type="ECO:0000313" key="2">
    <source>
        <dbReference type="Proteomes" id="UP000649151"/>
    </source>
</evidence>
<accession>A0ABR7INI0</accession>
<dbReference type="InterPro" id="IPR050793">
    <property type="entry name" value="CMP-NeuNAc_synthase"/>
</dbReference>
<organism evidence="1 2">
    <name type="scientific">Clostridium facile</name>
    <dbReference type="NCBI Taxonomy" id="2763035"/>
    <lineage>
        <taxon>Bacteria</taxon>
        <taxon>Bacillati</taxon>
        <taxon>Bacillota</taxon>
        <taxon>Clostridia</taxon>
        <taxon>Eubacteriales</taxon>
        <taxon>Clostridiaceae</taxon>
        <taxon>Clostridium</taxon>
    </lineage>
</organism>
<dbReference type="SUPFAM" id="SSF53448">
    <property type="entry name" value="Nucleotide-diphospho-sugar transferases"/>
    <property type="match status" value="1"/>
</dbReference>
<evidence type="ECO:0000313" key="1">
    <source>
        <dbReference type="EMBL" id="MBC5786690.1"/>
    </source>
</evidence>
<dbReference type="EMBL" id="JACOQK010000001">
    <property type="protein sequence ID" value="MBC5786690.1"/>
    <property type="molecule type" value="Genomic_DNA"/>
</dbReference>
<protein>
    <recommendedName>
        <fullName evidence="3">CMP-N,N'-diacetyllegionaminic acid synthase</fullName>
    </recommendedName>
</protein>
<proteinExistence type="predicted"/>
<evidence type="ECO:0008006" key="3">
    <source>
        <dbReference type="Google" id="ProtNLM"/>
    </source>
</evidence>
<dbReference type="Proteomes" id="UP000649151">
    <property type="component" value="Unassembled WGS sequence"/>
</dbReference>
<sequence>MVIKALVAVRSGSVRVQNKNLRPFAGSSLLELKLTQLQRIKGLDGIIVNSNDDQMLTIAQQYGCEAVKRDAYYASNTVSMSDVYRNMAENCNCDVIAYINVTNPLIKDETLEKAIMAYHSLKDGYDSLNSAHLIKEFMFYENKPINYDLKNQPRSQDLPDYYALNFAFNIIARDTMMECKNVVGKKPFIYGIDEVEATDIDNPIDFEFAEFVFKKGAW</sequence>
<comment type="caution">
    <text evidence="1">The sequence shown here is derived from an EMBL/GenBank/DDBJ whole genome shotgun (WGS) entry which is preliminary data.</text>
</comment>
<dbReference type="RefSeq" id="WP_186995938.1">
    <property type="nucleotide sequence ID" value="NZ_JACOQK010000001.1"/>
</dbReference>
<dbReference type="Gene3D" id="3.90.550.10">
    <property type="entry name" value="Spore Coat Polysaccharide Biosynthesis Protein SpsA, Chain A"/>
    <property type="match status" value="1"/>
</dbReference>
<keyword evidence="2" id="KW-1185">Reference proteome</keyword>